<organism evidence="3 4">
    <name type="scientific">Actinacidiphila acididurans</name>
    <dbReference type="NCBI Taxonomy" id="2784346"/>
    <lineage>
        <taxon>Bacteria</taxon>
        <taxon>Bacillati</taxon>
        <taxon>Actinomycetota</taxon>
        <taxon>Actinomycetes</taxon>
        <taxon>Kitasatosporales</taxon>
        <taxon>Streptomycetaceae</taxon>
        <taxon>Actinacidiphila</taxon>
    </lineage>
</organism>
<keyword evidence="4" id="KW-1185">Reference proteome</keyword>
<dbReference type="RefSeq" id="WP_205358879.1">
    <property type="nucleotide sequence ID" value="NZ_JADKYB010000011.1"/>
</dbReference>
<evidence type="ECO:0000313" key="4">
    <source>
        <dbReference type="Proteomes" id="UP000749040"/>
    </source>
</evidence>
<name>A0ABS2TUL5_9ACTN</name>
<evidence type="ECO:0000256" key="2">
    <source>
        <dbReference type="SAM" id="Phobius"/>
    </source>
</evidence>
<reference evidence="3 4" key="1">
    <citation type="submission" date="2021-01" db="EMBL/GenBank/DDBJ databases">
        <title>Streptomyces acididurans sp. nov., isolated from a peat swamp forest soil.</title>
        <authorList>
            <person name="Chantavorakit T."/>
            <person name="Duangmal K."/>
        </authorList>
    </citation>
    <scope>NUCLEOTIDE SEQUENCE [LARGE SCALE GENOMIC DNA]</scope>
    <source>
        <strain evidence="3 4">KK5PA1</strain>
    </source>
</reference>
<evidence type="ECO:0000313" key="3">
    <source>
        <dbReference type="EMBL" id="MBM9507019.1"/>
    </source>
</evidence>
<protein>
    <submittedName>
        <fullName evidence="3">Uncharacterized protein</fullName>
    </submittedName>
</protein>
<feature type="region of interest" description="Disordered" evidence="1">
    <location>
        <begin position="42"/>
        <end position="131"/>
    </location>
</feature>
<proteinExistence type="predicted"/>
<dbReference type="Proteomes" id="UP000749040">
    <property type="component" value="Unassembled WGS sequence"/>
</dbReference>
<dbReference type="Pfam" id="PF20087">
    <property type="entry name" value="DUF6479"/>
    <property type="match status" value="1"/>
</dbReference>
<comment type="caution">
    <text evidence="3">The sequence shown here is derived from an EMBL/GenBank/DDBJ whole genome shotgun (WGS) entry which is preliminary data.</text>
</comment>
<feature type="compositionally biased region" description="Basic and acidic residues" evidence="1">
    <location>
        <begin position="62"/>
        <end position="99"/>
    </location>
</feature>
<evidence type="ECO:0000256" key="1">
    <source>
        <dbReference type="SAM" id="MobiDB-lite"/>
    </source>
</evidence>
<accession>A0ABS2TUL5</accession>
<sequence>MSGLDQHTVHLASNGYWVGLGPMIIGVGVVAVLILAVWVGMRRREPAPPKGDRPRQGAWQTRQEHETGPAAEDHGPGHQDSGPRTHESRQPRPDEMPRDGRRRLPHEISPSGVRQGRVRTTPRRHSGPNVD</sequence>
<dbReference type="InterPro" id="IPR045513">
    <property type="entry name" value="DUF6479"/>
</dbReference>
<gene>
    <name evidence="3" type="ORF">ITX44_21290</name>
</gene>
<feature type="transmembrane region" description="Helical" evidence="2">
    <location>
        <begin position="20"/>
        <end position="41"/>
    </location>
</feature>
<keyword evidence="2" id="KW-0812">Transmembrane</keyword>
<dbReference type="EMBL" id="JADKYB010000011">
    <property type="protein sequence ID" value="MBM9507019.1"/>
    <property type="molecule type" value="Genomic_DNA"/>
</dbReference>
<keyword evidence="2" id="KW-0472">Membrane</keyword>
<keyword evidence="2" id="KW-1133">Transmembrane helix</keyword>
<feature type="compositionally biased region" description="Basic residues" evidence="1">
    <location>
        <begin position="116"/>
        <end position="131"/>
    </location>
</feature>
<feature type="compositionally biased region" description="Basic and acidic residues" evidence="1">
    <location>
        <begin position="42"/>
        <end position="55"/>
    </location>
</feature>